<protein>
    <submittedName>
        <fullName evidence="2">Uncharacterized protein</fullName>
    </submittedName>
</protein>
<evidence type="ECO:0000313" key="2">
    <source>
        <dbReference type="EMBL" id="VUC32916.1"/>
    </source>
</evidence>
<evidence type="ECO:0000313" key="3">
    <source>
        <dbReference type="Proteomes" id="UP000766486"/>
    </source>
</evidence>
<feature type="compositionally biased region" description="Polar residues" evidence="1">
    <location>
        <begin position="13"/>
        <end position="23"/>
    </location>
</feature>
<proteinExistence type="predicted"/>
<name>A0ABY6UPH8_BIOOC</name>
<gene>
    <name evidence="2" type="ORF">CLO192961_LOCUS337016</name>
</gene>
<organism evidence="2 3">
    <name type="scientific">Bionectria ochroleuca</name>
    <name type="common">Gliocladium roseum</name>
    <dbReference type="NCBI Taxonomy" id="29856"/>
    <lineage>
        <taxon>Eukaryota</taxon>
        <taxon>Fungi</taxon>
        <taxon>Dikarya</taxon>
        <taxon>Ascomycota</taxon>
        <taxon>Pezizomycotina</taxon>
        <taxon>Sordariomycetes</taxon>
        <taxon>Hypocreomycetidae</taxon>
        <taxon>Hypocreales</taxon>
        <taxon>Bionectriaceae</taxon>
        <taxon>Clonostachys</taxon>
    </lineage>
</organism>
<comment type="caution">
    <text evidence="2">The sequence shown here is derived from an EMBL/GenBank/DDBJ whole genome shotgun (WGS) entry which is preliminary data.</text>
</comment>
<evidence type="ECO:0000256" key="1">
    <source>
        <dbReference type="SAM" id="MobiDB-lite"/>
    </source>
</evidence>
<accession>A0ABY6UPH8</accession>
<sequence length="92" mass="10001">MSTRPLDGVLIEPNSQTNNNWSVTPGYDSSDHREATTTNDPTIPKATPKESSSSSAIHPSDQDFAFIGSQFGVDGQWKYEPDTKSAQEDGLL</sequence>
<dbReference type="Proteomes" id="UP000766486">
    <property type="component" value="Unassembled WGS sequence"/>
</dbReference>
<feature type="region of interest" description="Disordered" evidence="1">
    <location>
        <begin position="1"/>
        <end position="61"/>
    </location>
</feature>
<dbReference type="EMBL" id="CABFNS010000852">
    <property type="protein sequence ID" value="VUC32916.1"/>
    <property type="molecule type" value="Genomic_DNA"/>
</dbReference>
<keyword evidence="3" id="KW-1185">Reference proteome</keyword>
<reference evidence="2 3" key="1">
    <citation type="submission" date="2019-06" db="EMBL/GenBank/DDBJ databases">
        <authorList>
            <person name="Broberg M."/>
        </authorList>
    </citation>
    <scope>NUCLEOTIDE SEQUENCE [LARGE SCALE GENOMIC DNA]</scope>
</reference>